<dbReference type="GO" id="GO:0043190">
    <property type="term" value="C:ATP-binding cassette (ABC) transporter complex"/>
    <property type="evidence" value="ECO:0007669"/>
    <property type="project" value="InterPro"/>
</dbReference>
<organism evidence="8 9">
    <name type="scientific">Streptomyces tardus</name>
    <dbReference type="NCBI Taxonomy" id="2780544"/>
    <lineage>
        <taxon>Bacteria</taxon>
        <taxon>Bacillati</taxon>
        <taxon>Actinomycetota</taxon>
        <taxon>Actinomycetes</taxon>
        <taxon>Kitasatosporales</taxon>
        <taxon>Streptomycetaceae</taxon>
        <taxon>Streptomyces</taxon>
    </lineage>
</organism>
<evidence type="ECO:0000256" key="6">
    <source>
        <dbReference type="SAM" id="Phobius"/>
    </source>
</evidence>
<feature type="transmembrane region" description="Helical" evidence="6">
    <location>
        <begin position="12"/>
        <end position="36"/>
    </location>
</feature>
<evidence type="ECO:0000256" key="2">
    <source>
        <dbReference type="ARBA" id="ARBA00022692"/>
    </source>
</evidence>
<dbReference type="InterPro" id="IPR051328">
    <property type="entry name" value="T7SS_ABC-Transporter"/>
</dbReference>
<feature type="transmembrane region" description="Helical" evidence="6">
    <location>
        <begin position="132"/>
        <end position="152"/>
    </location>
</feature>
<dbReference type="InterPro" id="IPR013525">
    <property type="entry name" value="ABC2_TM"/>
</dbReference>
<comment type="subcellular location">
    <subcellularLocation>
        <location evidence="1">Membrane</location>
        <topology evidence="1">Multi-pass membrane protein</topology>
    </subcellularLocation>
</comment>
<sequence>MNLALTHTRYQLLQLFRIPVAILGAAFFPAASLVFFVVPNTRDNPTGATLATASMVVFATMISNLFGHGTGVSDDRAQPWDPYTRTLPMGPAVQFTSRILTGVTMMMLSLIPVVIIAALFTPATIAPLDFVLAIFAVLITSLPFTMMGLSIGYLMSTKAALAVVQLIFLPMAFAAGLLSTPGEEPGFIQTIAPFVPARGAVELMWATVGDFDVNPVAIVSFVVWTLFFGALAVFAYRRDEGRRFR</sequence>
<feature type="transmembrane region" description="Helical" evidence="6">
    <location>
        <begin position="216"/>
        <end position="236"/>
    </location>
</feature>
<proteinExistence type="predicted"/>
<feature type="transmembrane region" description="Helical" evidence="6">
    <location>
        <begin position="48"/>
        <end position="66"/>
    </location>
</feature>
<keyword evidence="3 6" id="KW-1133">Transmembrane helix</keyword>
<evidence type="ECO:0000313" key="8">
    <source>
        <dbReference type="EMBL" id="MBU7598801.1"/>
    </source>
</evidence>
<feature type="transmembrane region" description="Helical" evidence="6">
    <location>
        <begin position="159"/>
        <end position="178"/>
    </location>
</feature>
<dbReference type="AlphaFoldDB" id="A0A949JPC7"/>
<comment type="caution">
    <text evidence="8">The sequence shown here is derived from an EMBL/GenBank/DDBJ whole genome shotgun (WGS) entry which is preliminary data.</text>
</comment>
<evidence type="ECO:0000256" key="5">
    <source>
        <dbReference type="ARBA" id="ARBA00023251"/>
    </source>
</evidence>
<dbReference type="RefSeq" id="WP_211038562.1">
    <property type="nucleotide sequence ID" value="NZ_JAELVF020000001.1"/>
</dbReference>
<dbReference type="PIRSF" id="PIRSF006648">
    <property type="entry name" value="DrrB"/>
    <property type="match status" value="1"/>
</dbReference>
<gene>
    <name evidence="8" type="ORF">JGS22_014565</name>
</gene>
<dbReference type="Pfam" id="PF01061">
    <property type="entry name" value="ABC2_membrane"/>
    <property type="match status" value="1"/>
</dbReference>
<evidence type="ECO:0000313" key="9">
    <source>
        <dbReference type="Proteomes" id="UP000694501"/>
    </source>
</evidence>
<feature type="transmembrane region" description="Helical" evidence="6">
    <location>
        <begin position="99"/>
        <end position="120"/>
    </location>
</feature>
<dbReference type="EMBL" id="JAELVF020000001">
    <property type="protein sequence ID" value="MBU7598801.1"/>
    <property type="molecule type" value="Genomic_DNA"/>
</dbReference>
<evidence type="ECO:0000256" key="1">
    <source>
        <dbReference type="ARBA" id="ARBA00004141"/>
    </source>
</evidence>
<protein>
    <submittedName>
        <fullName evidence="8">ABC transporter permease</fullName>
    </submittedName>
</protein>
<dbReference type="PANTHER" id="PTHR43077">
    <property type="entry name" value="TRANSPORT PERMEASE YVFS-RELATED"/>
    <property type="match status" value="1"/>
</dbReference>
<dbReference type="Proteomes" id="UP000694501">
    <property type="component" value="Unassembled WGS sequence"/>
</dbReference>
<keyword evidence="5" id="KW-0046">Antibiotic resistance</keyword>
<evidence type="ECO:0000256" key="4">
    <source>
        <dbReference type="ARBA" id="ARBA00023136"/>
    </source>
</evidence>
<dbReference type="GO" id="GO:0046677">
    <property type="term" value="P:response to antibiotic"/>
    <property type="evidence" value="ECO:0007669"/>
    <property type="project" value="UniProtKB-KW"/>
</dbReference>
<keyword evidence="9" id="KW-1185">Reference proteome</keyword>
<evidence type="ECO:0000256" key="3">
    <source>
        <dbReference type="ARBA" id="ARBA00022989"/>
    </source>
</evidence>
<dbReference type="GO" id="GO:0140359">
    <property type="term" value="F:ABC-type transporter activity"/>
    <property type="evidence" value="ECO:0007669"/>
    <property type="project" value="InterPro"/>
</dbReference>
<evidence type="ECO:0000259" key="7">
    <source>
        <dbReference type="Pfam" id="PF01061"/>
    </source>
</evidence>
<keyword evidence="4 6" id="KW-0472">Membrane</keyword>
<feature type="domain" description="ABC-2 type transporter transmembrane" evidence="7">
    <location>
        <begin position="8"/>
        <end position="204"/>
    </location>
</feature>
<dbReference type="InterPro" id="IPR000412">
    <property type="entry name" value="ABC_2_transport"/>
</dbReference>
<reference evidence="8" key="1">
    <citation type="submission" date="2021-06" db="EMBL/GenBank/DDBJ databases">
        <title>Sequencing of actinobacteria type strains.</title>
        <authorList>
            <person name="Nguyen G.-S."/>
            <person name="Wentzel A."/>
        </authorList>
    </citation>
    <scope>NUCLEOTIDE SEQUENCE</scope>
    <source>
        <strain evidence="8">P38-E01</strain>
    </source>
</reference>
<keyword evidence="2 6" id="KW-0812">Transmembrane</keyword>
<name>A0A949JPC7_9ACTN</name>
<dbReference type="PANTHER" id="PTHR43077:SF11">
    <property type="entry name" value="TRANSPORT PERMEASE YVFS-RELATED"/>
    <property type="match status" value="1"/>
</dbReference>
<accession>A0A949JPC7</accession>